<dbReference type="InterPro" id="IPR015413">
    <property type="entry name" value="Methionyl/Leucyl_tRNA_Synth"/>
</dbReference>
<evidence type="ECO:0000256" key="6">
    <source>
        <dbReference type="ARBA" id="ARBA00022840"/>
    </source>
</evidence>
<evidence type="ECO:0000256" key="7">
    <source>
        <dbReference type="ARBA" id="ARBA00022917"/>
    </source>
</evidence>
<dbReference type="InterPro" id="IPR009080">
    <property type="entry name" value="tRNAsynth_Ia_anticodon-bd"/>
</dbReference>
<dbReference type="InterPro" id="IPR041872">
    <property type="entry name" value="Anticodon_Met"/>
</dbReference>
<feature type="domain" description="Methionyl/Valyl/Leucyl/Isoleucyl-tRNA synthetase anticodon-binding" evidence="10">
    <location>
        <begin position="390"/>
        <end position="487"/>
    </location>
</feature>
<dbReference type="CDD" id="cd07957">
    <property type="entry name" value="Anticodon_Ia_Met"/>
    <property type="match status" value="1"/>
</dbReference>
<dbReference type="PANTHER" id="PTHR43326:SF1">
    <property type="entry name" value="METHIONINE--TRNA LIGASE, MITOCHONDRIAL"/>
    <property type="match status" value="1"/>
</dbReference>
<dbReference type="Pfam" id="PF08264">
    <property type="entry name" value="Anticodon_1"/>
    <property type="match status" value="1"/>
</dbReference>
<keyword evidence="3 9" id="KW-0963">Cytoplasm</keyword>
<dbReference type="GO" id="GO:0016874">
    <property type="term" value="F:ligase activity"/>
    <property type="evidence" value="ECO:0007669"/>
    <property type="project" value="UniProtKB-KW"/>
</dbReference>
<evidence type="ECO:0000259" key="10">
    <source>
        <dbReference type="Pfam" id="PF08264"/>
    </source>
</evidence>
<comment type="similarity">
    <text evidence="9">Belongs to the class-I aminoacyl-tRNA synthetase family. MetG type 2A subfamily.</text>
</comment>
<dbReference type="HAMAP" id="MF_01228">
    <property type="entry name" value="Met_tRNA_synth_type2"/>
    <property type="match status" value="1"/>
</dbReference>
<feature type="binding site" evidence="9">
    <location>
        <position position="158"/>
    </location>
    <ligand>
        <name>Zn(2+)</name>
        <dbReference type="ChEBI" id="CHEBI:29105"/>
    </ligand>
</feature>
<dbReference type="Gene3D" id="1.10.730.10">
    <property type="entry name" value="Isoleucyl-tRNA Synthetase, Domain 1"/>
    <property type="match status" value="1"/>
</dbReference>
<feature type="binding site" evidence="9">
    <location>
        <position position="133"/>
    </location>
    <ligand>
        <name>Zn(2+)</name>
        <dbReference type="ChEBI" id="CHEBI:29105"/>
    </ligand>
</feature>
<gene>
    <name evidence="9 12" type="primary">metG</name>
    <name evidence="12" type="ORF">GCM10022202_09910</name>
</gene>
<dbReference type="SUPFAM" id="SSF52374">
    <property type="entry name" value="Nucleotidylyl transferase"/>
    <property type="match status" value="1"/>
</dbReference>
<keyword evidence="9" id="KW-0479">Metal-binding</keyword>
<dbReference type="NCBIfam" id="NF008900">
    <property type="entry name" value="PRK12267.1"/>
    <property type="match status" value="1"/>
</dbReference>
<comment type="subcellular location">
    <subcellularLocation>
        <location evidence="2 9">Cytoplasm</location>
    </subcellularLocation>
</comment>
<accession>A0ABP7B9V2</accession>
<comment type="cofactor">
    <cofactor evidence="9">
        <name>Zn(2+)</name>
        <dbReference type="ChEBI" id="CHEBI:29105"/>
    </cofactor>
    <text evidence="9">Binds 1 zinc ion per subunit.</text>
</comment>
<evidence type="ECO:0000313" key="12">
    <source>
        <dbReference type="EMBL" id="GAA3652174.1"/>
    </source>
</evidence>
<evidence type="ECO:0000256" key="1">
    <source>
        <dbReference type="ARBA" id="ARBA00003314"/>
    </source>
</evidence>
<dbReference type="PANTHER" id="PTHR43326">
    <property type="entry name" value="METHIONYL-TRNA SYNTHETASE"/>
    <property type="match status" value="1"/>
</dbReference>
<dbReference type="InterPro" id="IPR014729">
    <property type="entry name" value="Rossmann-like_a/b/a_fold"/>
</dbReference>
<dbReference type="InterPro" id="IPR013155">
    <property type="entry name" value="M/V/L/I-tRNA-synth_anticd-bd"/>
</dbReference>
<dbReference type="PRINTS" id="PR01041">
    <property type="entry name" value="TRNASYNTHMET"/>
</dbReference>
<evidence type="ECO:0000259" key="11">
    <source>
        <dbReference type="Pfam" id="PF09334"/>
    </source>
</evidence>
<name>A0ABP7B9V2_9MICO</name>
<feature type="binding site" evidence="9">
    <location>
        <position position="130"/>
    </location>
    <ligand>
        <name>Zn(2+)</name>
        <dbReference type="ChEBI" id="CHEBI:29105"/>
    </ligand>
</feature>
<feature type="short sequence motif" description="'KMSKS' region" evidence="9">
    <location>
        <begin position="305"/>
        <end position="309"/>
    </location>
</feature>
<evidence type="ECO:0000256" key="8">
    <source>
        <dbReference type="ARBA" id="ARBA00023146"/>
    </source>
</evidence>
<dbReference type="NCBIfam" id="TIGR00398">
    <property type="entry name" value="metG"/>
    <property type="match status" value="1"/>
</dbReference>
<feature type="domain" description="Methionyl/Leucyl tRNA synthetase" evidence="11">
    <location>
        <begin position="8"/>
        <end position="368"/>
    </location>
</feature>
<keyword evidence="5 9" id="KW-0547">Nucleotide-binding</keyword>
<evidence type="ECO:0000256" key="5">
    <source>
        <dbReference type="ARBA" id="ARBA00022741"/>
    </source>
</evidence>
<feature type="short sequence motif" description="'HIGH' region" evidence="9">
    <location>
        <begin position="14"/>
        <end position="24"/>
    </location>
</feature>
<evidence type="ECO:0000313" key="13">
    <source>
        <dbReference type="Proteomes" id="UP001410795"/>
    </source>
</evidence>
<reference evidence="13" key="1">
    <citation type="journal article" date="2019" name="Int. J. Syst. Evol. Microbiol.">
        <title>The Global Catalogue of Microorganisms (GCM) 10K type strain sequencing project: providing services to taxonomists for standard genome sequencing and annotation.</title>
        <authorList>
            <consortium name="The Broad Institute Genomics Platform"/>
            <consortium name="The Broad Institute Genome Sequencing Center for Infectious Disease"/>
            <person name="Wu L."/>
            <person name="Ma J."/>
        </authorList>
    </citation>
    <scope>NUCLEOTIDE SEQUENCE [LARGE SCALE GENOMIC DNA]</scope>
    <source>
        <strain evidence="13">JCM 16546</strain>
    </source>
</reference>
<dbReference type="InterPro" id="IPR014758">
    <property type="entry name" value="Met-tRNA_synth"/>
</dbReference>
<proteinExistence type="inferred from homology"/>
<keyword evidence="7 9" id="KW-0648">Protein biosynthesis</keyword>
<dbReference type="RefSeq" id="WP_221855538.1">
    <property type="nucleotide sequence ID" value="NZ_BAAAYV010000005.1"/>
</dbReference>
<feature type="binding site" evidence="9">
    <location>
        <position position="155"/>
    </location>
    <ligand>
        <name>Zn(2+)</name>
        <dbReference type="ChEBI" id="CHEBI:29105"/>
    </ligand>
</feature>
<dbReference type="InterPro" id="IPR033911">
    <property type="entry name" value="MetRS_core"/>
</dbReference>
<keyword evidence="6 9" id="KW-0067">ATP-binding</keyword>
<dbReference type="PROSITE" id="PS00178">
    <property type="entry name" value="AA_TRNA_LIGASE_I"/>
    <property type="match status" value="1"/>
</dbReference>
<keyword evidence="8 9" id="KW-0030">Aminoacyl-tRNA synthetase</keyword>
<dbReference type="InterPro" id="IPR001412">
    <property type="entry name" value="aa-tRNA-synth_I_CS"/>
</dbReference>
<dbReference type="Gene3D" id="3.40.50.620">
    <property type="entry name" value="HUPs"/>
    <property type="match status" value="1"/>
</dbReference>
<comment type="function">
    <text evidence="1 9">Is required not only for elongation of protein synthesis but also for the initiation of all mRNA translation through initiator tRNA(fMet) aminoacylation.</text>
</comment>
<keyword evidence="9" id="KW-0862">Zinc</keyword>
<dbReference type="Pfam" id="PF09334">
    <property type="entry name" value="tRNA-synt_1g"/>
    <property type="match status" value="1"/>
</dbReference>
<dbReference type="EMBL" id="BAAAYV010000005">
    <property type="protein sequence ID" value="GAA3652174.1"/>
    <property type="molecule type" value="Genomic_DNA"/>
</dbReference>
<dbReference type="CDD" id="cd00814">
    <property type="entry name" value="MetRS_core"/>
    <property type="match status" value="1"/>
</dbReference>
<comment type="catalytic activity">
    <reaction evidence="9">
        <text>tRNA(Met) + L-methionine + ATP = L-methionyl-tRNA(Met) + AMP + diphosphate</text>
        <dbReference type="Rhea" id="RHEA:13481"/>
        <dbReference type="Rhea" id="RHEA-COMP:9667"/>
        <dbReference type="Rhea" id="RHEA-COMP:9698"/>
        <dbReference type="ChEBI" id="CHEBI:30616"/>
        <dbReference type="ChEBI" id="CHEBI:33019"/>
        <dbReference type="ChEBI" id="CHEBI:57844"/>
        <dbReference type="ChEBI" id="CHEBI:78442"/>
        <dbReference type="ChEBI" id="CHEBI:78530"/>
        <dbReference type="ChEBI" id="CHEBI:456215"/>
        <dbReference type="EC" id="6.1.1.10"/>
    </reaction>
</comment>
<evidence type="ECO:0000256" key="3">
    <source>
        <dbReference type="ARBA" id="ARBA00022490"/>
    </source>
</evidence>
<evidence type="ECO:0000256" key="9">
    <source>
        <dbReference type="HAMAP-Rule" id="MF_01228"/>
    </source>
</evidence>
<protein>
    <recommendedName>
        <fullName evidence="9">Methionine--tRNA ligase</fullName>
        <ecNumber evidence="9">6.1.1.10</ecNumber>
    </recommendedName>
    <alternativeName>
        <fullName evidence="9">Methionyl-tRNA synthetase</fullName>
        <shortName evidence="9">MetRS</shortName>
    </alternativeName>
</protein>
<organism evidence="12 13">
    <name type="scientific">Microbacterium marinilacus</name>
    <dbReference type="NCBI Taxonomy" id="415209"/>
    <lineage>
        <taxon>Bacteria</taxon>
        <taxon>Bacillati</taxon>
        <taxon>Actinomycetota</taxon>
        <taxon>Actinomycetes</taxon>
        <taxon>Micrococcales</taxon>
        <taxon>Microbacteriaceae</taxon>
        <taxon>Microbacterium</taxon>
    </lineage>
</organism>
<evidence type="ECO:0000256" key="4">
    <source>
        <dbReference type="ARBA" id="ARBA00022598"/>
    </source>
</evidence>
<dbReference type="EC" id="6.1.1.10" evidence="9"/>
<dbReference type="SUPFAM" id="SSF47323">
    <property type="entry name" value="Anticodon-binding domain of a subclass of class I aminoacyl-tRNA synthetases"/>
    <property type="match status" value="1"/>
</dbReference>
<dbReference type="InterPro" id="IPR023457">
    <property type="entry name" value="Met-tRNA_synth_2"/>
</dbReference>
<evidence type="ECO:0000256" key="2">
    <source>
        <dbReference type="ARBA" id="ARBA00004496"/>
    </source>
</evidence>
<sequence>MTSGRSFYITTPIYYPSDVPHIGHGYTTVAVDALARWHRQAGDDTWMLTGTDEHGQKMMRAAAANGVTPQEWVDKLVTEAWFPLLNTLDVANDDFIRTTQERHEDGVKKFVQAIYDRGYIYAGEFEALYCVGCEEFKTEADIMDGTGPFEGLKVCAIHSKPLELLQEKNYFFKLSEFQDRLLELYRERPDFVQPESARNEVAAFVQQGLKDLSISRSAFDWGIPVPWDESHVIYVWVDALLNYATAVGFGSDEETFERRWPAHHVVGKDILRFHAVIWPAMLMAAGLEVPRGVFAHGWLLVGGEKMSKSKATGIAPETLVETFGSDAFRFYFLSAIAFGQDGSFSWEDLSARYQAELANGFGNLASRTVAMTARYFDGAVPTPGEYTDVDRAIQRTVADAAAAADAAIDRFRIDEAIRAVWTIVDELNGYITDNEPWALAKDDAQRERLATVLYTCNEGLRALAVLLSPVMPQATAKLWDALGAEPALGALEAQPLREAGAWGLLPAGAATSALSPLFPRIEQAD</sequence>
<comment type="caution">
    <text evidence="9">Lacks conserved residue(s) required for the propagation of feature annotation.</text>
</comment>
<dbReference type="Gene3D" id="2.170.220.10">
    <property type="match status" value="1"/>
</dbReference>
<keyword evidence="13" id="KW-1185">Reference proteome</keyword>
<dbReference type="Proteomes" id="UP001410795">
    <property type="component" value="Unassembled WGS sequence"/>
</dbReference>
<comment type="subunit">
    <text evidence="9">Monomer.</text>
</comment>
<keyword evidence="4 9" id="KW-0436">Ligase</keyword>
<comment type="caution">
    <text evidence="12">The sequence shown here is derived from an EMBL/GenBank/DDBJ whole genome shotgun (WGS) entry which is preliminary data.</text>
</comment>